<evidence type="ECO:0000256" key="1">
    <source>
        <dbReference type="SAM" id="MobiDB-lite"/>
    </source>
</evidence>
<organism evidence="3 4">
    <name type="scientific">Leucocoprinus leucothites</name>
    <dbReference type="NCBI Taxonomy" id="201217"/>
    <lineage>
        <taxon>Eukaryota</taxon>
        <taxon>Fungi</taxon>
        <taxon>Dikarya</taxon>
        <taxon>Basidiomycota</taxon>
        <taxon>Agaricomycotina</taxon>
        <taxon>Agaricomycetes</taxon>
        <taxon>Agaricomycetidae</taxon>
        <taxon>Agaricales</taxon>
        <taxon>Agaricineae</taxon>
        <taxon>Agaricaceae</taxon>
        <taxon>Leucocoprinus</taxon>
    </lineage>
</organism>
<protein>
    <recommendedName>
        <fullName evidence="2">F-box domain-containing protein</fullName>
    </recommendedName>
</protein>
<feature type="compositionally biased region" description="Polar residues" evidence="1">
    <location>
        <begin position="1"/>
        <end position="14"/>
    </location>
</feature>
<dbReference type="AlphaFoldDB" id="A0A8H5G0Z0"/>
<feature type="region of interest" description="Disordered" evidence="1">
    <location>
        <begin position="1"/>
        <end position="23"/>
    </location>
</feature>
<name>A0A8H5G0Z0_9AGAR</name>
<gene>
    <name evidence="3" type="ORF">D9756_004270</name>
</gene>
<evidence type="ECO:0000259" key="2">
    <source>
        <dbReference type="Pfam" id="PF12937"/>
    </source>
</evidence>
<dbReference type="EMBL" id="JAACJO010000007">
    <property type="protein sequence ID" value="KAF5356306.1"/>
    <property type="molecule type" value="Genomic_DNA"/>
</dbReference>
<comment type="caution">
    <text evidence="3">The sequence shown here is derived from an EMBL/GenBank/DDBJ whole genome shotgun (WGS) entry which is preliminary data.</text>
</comment>
<dbReference type="Gene3D" id="1.20.1280.50">
    <property type="match status" value="1"/>
</dbReference>
<proteinExistence type="predicted"/>
<accession>A0A8H5G0Z0</accession>
<dbReference type="OrthoDB" id="2269034at2759"/>
<dbReference type="InterPro" id="IPR001810">
    <property type="entry name" value="F-box_dom"/>
</dbReference>
<dbReference type="Pfam" id="PF12937">
    <property type="entry name" value="F-box-like"/>
    <property type="match status" value="1"/>
</dbReference>
<reference evidence="3 4" key="1">
    <citation type="journal article" date="2020" name="ISME J.">
        <title>Uncovering the hidden diversity of litter-decomposition mechanisms in mushroom-forming fungi.</title>
        <authorList>
            <person name="Floudas D."/>
            <person name="Bentzer J."/>
            <person name="Ahren D."/>
            <person name="Johansson T."/>
            <person name="Persson P."/>
            <person name="Tunlid A."/>
        </authorList>
    </citation>
    <scope>NUCLEOTIDE SEQUENCE [LARGE SCALE GENOMIC DNA]</scope>
    <source>
        <strain evidence="3 4">CBS 146.42</strain>
    </source>
</reference>
<sequence length="498" mass="57424">MSQREFSPTAQQRGSSHSSCQETSTSSLIRAKINETEAIITKATQTRYILCRQLNDINDKTRVFPPEILSMIFVYVYDMSRVELADYVLTLGHVCSRWQDVTWSTPSLWRNLHLWIRATMRTTVLDKTLLHLKNIGHLTLKLNLRFSSCAFSEGWRHSLVFWRLHEILFNSNNSGKIGRLELFGHFPEREWVSYISSQFSRLEYLKVHPEIRVVPSNNTVEFHNIPSLSTLEIDNFGWDVSLSNTLEHITTLVLARTSITTCLQLLIACTNLVTFHCTNPSEGVFAIAEEDLDDFFPRTITFSRLEDIILDYHDNELWFELWDRVHDLSALRQFHWRIEPSDVFSSPGSAARQISTILGTSTSSLTALALNGAFTWNTEFIRELFDCIDGVEILDLTVGFTTLCGVYQALSPQGNERLLLPALKHLRISPALPGMKISPVSSIDLLRQRMGRKKTAFRLDIFHGWPLEVREILRELIKEGEWELELWDGDLVKEDWLY</sequence>
<dbReference type="Proteomes" id="UP000559027">
    <property type="component" value="Unassembled WGS sequence"/>
</dbReference>
<evidence type="ECO:0000313" key="4">
    <source>
        <dbReference type="Proteomes" id="UP000559027"/>
    </source>
</evidence>
<evidence type="ECO:0000313" key="3">
    <source>
        <dbReference type="EMBL" id="KAF5356306.1"/>
    </source>
</evidence>
<keyword evidence="4" id="KW-1185">Reference proteome</keyword>
<feature type="domain" description="F-box" evidence="2">
    <location>
        <begin position="65"/>
        <end position="114"/>
    </location>
</feature>